<comment type="caution">
    <text evidence="1">The sequence shown here is derived from an EMBL/GenBank/DDBJ whole genome shotgun (WGS) entry which is preliminary data.</text>
</comment>
<gene>
    <name evidence="1" type="ORF">S03H2_71781</name>
</gene>
<accession>X1KL08</accession>
<proteinExistence type="predicted"/>
<reference evidence="1" key="1">
    <citation type="journal article" date="2014" name="Front. Microbiol.">
        <title>High frequency of phylogenetically diverse reductive dehalogenase-homologous genes in deep subseafloor sedimentary metagenomes.</title>
        <authorList>
            <person name="Kawai M."/>
            <person name="Futagami T."/>
            <person name="Toyoda A."/>
            <person name="Takaki Y."/>
            <person name="Nishi S."/>
            <person name="Hori S."/>
            <person name="Arai W."/>
            <person name="Tsubouchi T."/>
            <person name="Morono Y."/>
            <person name="Uchiyama I."/>
            <person name="Ito T."/>
            <person name="Fujiyama A."/>
            <person name="Inagaki F."/>
            <person name="Takami H."/>
        </authorList>
    </citation>
    <scope>NUCLEOTIDE SEQUENCE</scope>
    <source>
        <strain evidence="1">Expedition CK06-06</strain>
    </source>
</reference>
<evidence type="ECO:0000313" key="1">
    <source>
        <dbReference type="EMBL" id="GAH94275.1"/>
    </source>
</evidence>
<sequence length="43" mass="5012">MRLYLILTDHDCVQSNLSRFYGKHLFNWGTDFEKGARDAYGGD</sequence>
<organism evidence="1">
    <name type="scientific">marine sediment metagenome</name>
    <dbReference type="NCBI Taxonomy" id="412755"/>
    <lineage>
        <taxon>unclassified sequences</taxon>
        <taxon>metagenomes</taxon>
        <taxon>ecological metagenomes</taxon>
    </lineage>
</organism>
<name>X1KL08_9ZZZZ</name>
<protein>
    <submittedName>
        <fullName evidence="1">Uncharacterized protein</fullName>
    </submittedName>
</protein>
<dbReference type="EMBL" id="BARU01048206">
    <property type="protein sequence ID" value="GAH94275.1"/>
    <property type="molecule type" value="Genomic_DNA"/>
</dbReference>
<dbReference type="AlphaFoldDB" id="X1KL08"/>